<dbReference type="SUPFAM" id="SSF52096">
    <property type="entry name" value="ClpP/crotonase"/>
    <property type="match status" value="1"/>
</dbReference>
<accession>A0AA52EHX9</accession>
<dbReference type="InterPro" id="IPR029045">
    <property type="entry name" value="ClpP/crotonase-like_dom_sf"/>
</dbReference>
<protein>
    <submittedName>
        <fullName evidence="4">Enoyl-CoA hydratase/isomerase family protein</fullName>
    </submittedName>
</protein>
<dbReference type="EMBL" id="CP123872">
    <property type="protein sequence ID" value="WND02862.1"/>
    <property type="molecule type" value="Genomic_DNA"/>
</dbReference>
<sequence>MSEWTSDFFDQSNPLYLTVDAGIGTLVLNRPHKKNAINMETWDHMPAYIAALENNPEVRVVVVMSSTEGSFCAGADISEFADIALDADLRERQRVGIREGQRRLARLKKPTIAMIDGPCIGAGCGLSIHCDFRIASLRSKFGITPAKLGLIYPLNDTKHLVDLVGPSHAKKILFTAGIFSAEEALRMGLVDEVVQVEDLELAVKAFAASMVPVSQYSLRGIKKSIQRILDGQADDDDTTSKWFTDAHTSSDYKEGVDAFMAKRKPKFTWND</sequence>
<dbReference type="InterPro" id="IPR001753">
    <property type="entry name" value="Enoyl-CoA_hydra/iso"/>
</dbReference>
<dbReference type="InterPro" id="IPR014748">
    <property type="entry name" value="Enoyl-CoA_hydra_C"/>
</dbReference>
<dbReference type="KEGG" id="tmk:QGN29_00610"/>
<dbReference type="InterPro" id="IPR018376">
    <property type="entry name" value="Enoyl-CoA_hyd/isom_CS"/>
</dbReference>
<proteinExistence type="inferred from homology"/>
<dbReference type="CDD" id="cd06558">
    <property type="entry name" value="crotonase-like"/>
    <property type="match status" value="1"/>
</dbReference>
<evidence type="ECO:0000256" key="3">
    <source>
        <dbReference type="RuleBase" id="RU003707"/>
    </source>
</evidence>
<evidence type="ECO:0000256" key="2">
    <source>
        <dbReference type="ARBA" id="ARBA00023239"/>
    </source>
</evidence>
<dbReference type="Gene3D" id="1.10.12.10">
    <property type="entry name" value="Lyase 2-enoyl-coa Hydratase, Chain A, domain 2"/>
    <property type="match status" value="1"/>
</dbReference>
<dbReference type="RefSeq" id="WP_310798701.1">
    <property type="nucleotide sequence ID" value="NZ_CP123872.1"/>
</dbReference>
<evidence type="ECO:0000313" key="5">
    <source>
        <dbReference type="Proteomes" id="UP001268683"/>
    </source>
</evidence>
<gene>
    <name evidence="4" type="ORF">QGN29_00610</name>
</gene>
<evidence type="ECO:0000313" key="4">
    <source>
        <dbReference type="EMBL" id="WND02862.1"/>
    </source>
</evidence>
<dbReference type="Proteomes" id="UP001268683">
    <property type="component" value="Chromosome"/>
</dbReference>
<organism evidence="4 5">
    <name type="scientific">Temperatibacter marinus</name>
    <dbReference type="NCBI Taxonomy" id="1456591"/>
    <lineage>
        <taxon>Bacteria</taxon>
        <taxon>Pseudomonadati</taxon>
        <taxon>Pseudomonadota</taxon>
        <taxon>Alphaproteobacteria</taxon>
        <taxon>Kordiimonadales</taxon>
        <taxon>Temperatibacteraceae</taxon>
        <taxon>Temperatibacter</taxon>
    </lineage>
</organism>
<dbReference type="GO" id="GO:0016829">
    <property type="term" value="F:lyase activity"/>
    <property type="evidence" value="ECO:0007669"/>
    <property type="project" value="UniProtKB-KW"/>
</dbReference>
<evidence type="ECO:0000256" key="1">
    <source>
        <dbReference type="ARBA" id="ARBA00005254"/>
    </source>
</evidence>
<keyword evidence="5" id="KW-1185">Reference proteome</keyword>
<reference evidence="4" key="1">
    <citation type="submission" date="2023-04" db="EMBL/GenBank/DDBJ databases">
        <title>Complete genome sequence of Temperatibacter marinus.</title>
        <authorList>
            <person name="Rong J.-C."/>
            <person name="Yi M.-L."/>
            <person name="Zhao Q."/>
        </authorList>
    </citation>
    <scope>NUCLEOTIDE SEQUENCE</scope>
    <source>
        <strain evidence="4">NBRC 110045</strain>
    </source>
</reference>
<dbReference type="AlphaFoldDB" id="A0AA52EHX9"/>
<dbReference type="Pfam" id="PF00378">
    <property type="entry name" value="ECH_1"/>
    <property type="match status" value="1"/>
</dbReference>
<name>A0AA52EHX9_9PROT</name>
<dbReference type="PANTHER" id="PTHR11941">
    <property type="entry name" value="ENOYL-COA HYDRATASE-RELATED"/>
    <property type="match status" value="1"/>
</dbReference>
<dbReference type="GO" id="GO:0006635">
    <property type="term" value="P:fatty acid beta-oxidation"/>
    <property type="evidence" value="ECO:0007669"/>
    <property type="project" value="TreeGrafter"/>
</dbReference>
<dbReference type="PROSITE" id="PS00166">
    <property type="entry name" value="ENOYL_COA_HYDRATASE"/>
    <property type="match status" value="1"/>
</dbReference>
<dbReference type="Gene3D" id="3.90.226.10">
    <property type="entry name" value="2-enoyl-CoA Hydratase, Chain A, domain 1"/>
    <property type="match status" value="1"/>
</dbReference>
<keyword evidence="2" id="KW-0456">Lyase</keyword>
<comment type="similarity">
    <text evidence="1 3">Belongs to the enoyl-CoA hydratase/isomerase family.</text>
</comment>
<dbReference type="PANTHER" id="PTHR11941:SF54">
    <property type="entry name" value="ENOYL-COA HYDRATASE, MITOCHONDRIAL"/>
    <property type="match status" value="1"/>
</dbReference>